<keyword evidence="2" id="KW-0408">Iron</keyword>
<evidence type="ECO:0000256" key="1">
    <source>
        <dbReference type="ARBA" id="ARBA00022723"/>
    </source>
</evidence>
<dbReference type="InterPro" id="IPR044861">
    <property type="entry name" value="IPNS-like_FE2OG_OXY"/>
</dbReference>
<dbReference type="SUPFAM" id="SSF51197">
    <property type="entry name" value="Clavaminate synthase-like"/>
    <property type="match status" value="1"/>
</dbReference>
<feature type="domain" description="Non-haem dioxygenase N-terminal" evidence="4">
    <location>
        <begin position="12"/>
        <end position="106"/>
    </location>
</feature>
<dbReference type="Proteomes" id="UP000489600">
    <property type="component" value="Unassembled WGS sequence"/>
</dbReference>
<keyword evidence="6" id="KW-1185">Reference proteome</keyword>
<proteinExistence type="predicted"/>
<name>A0A565BGA9_9BRAS</name>
<dbReference type="Pfam" id="PF03171">
    <property type="entry name" value="2OG-FeII_Oxy"/>
    <property type="match status" value="1"/>
</dbReference>
<keyword evidence="1" id="KW-0479">Metal-binding</keyword>
<feature type="domain" description="Isopenicillin N synthase-like Fe(2+) 2OG dioxygenase" evidence="3">
    <location>
        <begin position="173"/>
        <end position="270"/>
    </location>
</feature>
<evidence type="ECO:0000259" key="3">
    <source>
        <dbReference type="Pfam" id="PF03171"/>
    </source>
</evidence>
<dbReference type="EMBL" id="CABITT030000004">
    <property type="protein sequence ID" value="VVB00406.1"/>
    <property type="molecule type" value="Genomic_DNA"/>
</dbReference>
<accession>A0A565BGA9</accession>
<dbReference type="InterPro" id="IPR050231">
    <property type="entry name" value="Iron_ascorbate_oxido_reductase"/>
</dbReference>
<dbReference type="Pfam" id="PF14226">
    <property type="entry name" value="DIOX_N"/>
    <property type="match status" value="1"/>
</dbReference>
<sequence>MTNLETNLALQLPLIDFTSRDLKLGTIEWDSVRGDVRKAFEEYGCFEVLFDKVTVELRNAVFEASEEFFRLPLETKQKIVSDVKYKGYVGQNPTNPLYEGVGIDVADNSDKVNEFTQKLWPQGNMSFSETVLSFTEHVSELDYKIRRMVMESFGLDETYIEKHLKSTKCLMRMMKYNGVDKTEEKELGMEAHADRNVLAIICQNHVRDGIEVKSKDDRHWIKANPSQDSSFLVIGGSILHVQLNGRVRAAVHRVIRMGTKTRYSAGLFSMPNTDELIYAPENMVNADLASLSPSILKHTISSLPRDPEGEIYLVLGLTVASKITKLCFFNVSM</sequence>
<dbReference type="PANTHER" id="PTHR47990">
    <property type="entry name" value="2-OXOGLUTARATE (2OG) AND FE(II)-DEPENDENT OXYGENASE SUPERFAMILY PROTEIN-RELATED"/>
    <property type="match status" value="1"/>
</dbReference>
<evidence type="ECO:0000313" key="6">
    <source>
        <dbReference type="Proteomes" id="UP000489600"/>
    </source>
</evidence>
<organism evidence="5 6">
    <name type="scientific">Arabis nemorensis</name>
    <dbReference type="NCBI Taxonomy" id="586526"/>
    <lineage>
        <taxon>Eukaryota</taxon>
        <taxon>Viridiplantae</taxon>
        <taxon>Streptophyta</taxon>
        <taxon>Embryophyta</taxon>
        <taxon>Tracheophyta</taxon>
        <taxon>Spermatophyta</taxon>
        <taxon>Magnoliopsida</taxon>
        <taxon>eudicotyledons</taxon>
        <taxon>Gunneridae</taxon>
        <taxon>Pentapetalae</taxon>
        <taxon>rosids</taxon>
        <taxon>malvids</taxon>
        <taxon>Brassicales</taxon>
        <taxon>Brassicaceae</taxon>
        <taxon>Arabideae</taxon>
        <taxon>Arabis</taxon>
    </lineage>
</organism>
<dbReference type="GO" id="GO:0046872">
    <property type="term" value="F:metal ion binding"/>
    <property type="evidence" value="ECO:0007669"/>
    <property type="project" value="UniProtKB-KW"/>
</dbReference>
<evidence type="ECO:0000259" key="4">
    <source>
        <dbReference type="Pfam" id="PF14226"/>
    </source>
</evidence>
<evidence type="ECO:0000256" key="2">
    <source>
        <dbReference type="ARBA" id="ARBA00023004"/>
    </source>
</evidence>
<evidence type="ECO:0000313" key="5">
    <source>
        <dbReference type="EMBL" id="VVB00406.1"/>
    </source>
</evidence>
<reference evidence="5" key="1">
    <citation type="submission" date="2019-07" db="EMBL/GenBank/DDBJ databases">
        <authorList>
            <person name="Dittberner H."/>
        </authorList>
    </citation>
    <scope>NUCLEOTIDE SEQUENCE [LARGE SCALE GENOMIC DNA]</scope>
</reference>
<evidence type="ECO:0008006" key="7">
    <source>
        <dbReference type="Google" id="ProtNLM"/>
    </source>
</evidence>
<protein>
    <recommendedName>
        <fullName evidence="7">Fe2OG dioxygenase domain-containing protein</fullName>
    </recommendedName>
</protein>
<dbReference type="Gene3D" id="2.60.120.330">
    <property type="entry name" value="B-lactam Antibiotic, Isopenicillin N Synthase, Chain"/>
    <property type="match status" value="1"/>
</dbReference>
<gene>
    <name evidence="5" type="ORF">ANE_LOCUS10850</name>
</gene>
<dbReference type="AlphaFoldDB" id="A0A565BGA9"/>
<dbReference type="OrthoDB" id="288590at2759"/>
<dbReference type="InterPro" id="IPR026992">
    <property type="entry name" value="DIOX_N"/>
</dbReference>
<comment type="caution">
    <text evidence="5">The sequence shown here is derived from an EMBL/GenBank/DDBJ whole genome shotgun (WGS) entry which is preliminary data.</text>
</comment>
<dbReference type="InterPro" id="IPR027443">
    <property type="entry name" value="IPNS-like_sf"/>
</dbReference>